<dbReference type="EMBL" id="JASWJB010000002">
    <property type="protein sequence ID" value="KAK2616837.1"/>
    <property type="molecule type" value="Genomic_DNA"/>
</dbReference>
<feature type="compositionally biased region" description="Polar residues" evidence="1">
    <location>
        <begin position="33"/>
        <end position="50"/>
    </location>
</feature>
<name>A0AAJ0G2P4_9HYPO</name>
<gene>
    <name evidence="2" type="ORF">QQS21_000214</name>
</gene>
<feature type="compositionally biased region" description="Polar residues" evidence="1">
    <location>
        <begin position="1"/>
        <end position="19"/>
    </location>
</feature>
<dbReference type="AlphaFoldDB" id="A0AAJ0G2P4"/>
<evidence type="ECO:0000313" key="3">
    <source>
        <dbReference type="Proteomes" id="UP001251528"/>
    </source>
</evidence>
<feature type="region of interest" description="Disordered" evidence="1">
    <location>
        <begin position="1"/>
        <end position="81"/>
    </location>
</feature>
<comment type="caution">
    <text evidence="2">The sequence shown here is derived from an EMBL/GenBank/DDBJ whole genome shotgun (WGS) entry which is preliminary data.</text>
</comment>
<protein>
    <submittedName>
        <fullName evidence="2">Uncharacterized protein</fullName>
    </submittedName>
</protein>
<evidence type="ECO:0000256" key="1">
    <source>
        <dbReference type="SAM" id="MobiDB-lite"/>
    </source>
</evidence>
<dbReference type="Proteomes" id="UP001251528">
    <property type="component" value="Unassembled WGS sequence"/>
</dbReference>
<reference evidence="2" key="1">
    <citation type="submission" date="2023-06" db="EMBL/GenBank/DDBJ databases">
        <title>Conoideocrella luteorostrata (Hypocreales: Clavicipitaceae), a potential biocontrol fungus for elongate hemlock scale in United States Christmas tree production areas.</title>
        <authorList>
            <person name="Barrett H."/>
            <person name="Lovett B."/>
            <person name="Macias A.M."/>
            <person name="Stajich J.E."/>
            <person name="Kasson M.T."/>
        </authorList>
    </citation>
    <scope>NUCLEOTIDE SEQUENCE</scope>
    <source>
        <strain evidence="2">ARSEF 14590</strain>
    </source>
</reference>
<sequence>MDSAVTQEKPSCSTSLGSQTDEESLHADAMSIPSVQQDNQDAQSTGSTASHPLHHGSTRPYKQETGAHQQQSSPQQARQSISSRHMPIFHPRTFDQICAEQAYLRLTLQSQTSRLCDLIGKYHLAELQSIHGESRKVKRLARKQIGLLRYQIGLAAEQEKTIFIRLNELLLEMNSRDARHRTELHFHEQAARLATSGPAHVQEHQPTSPSLSRLNGATTEFVPGKSRANNQAVPGVTISAAWEDSMERIEDDGQSNEFGNHGLEFSFEDNAEAETERKQRQCFTRDDCVTPTPSRRLSMPNMKFGWP</sequence>
<proteinExistence type="predicted"/>
<accession>A0AAJ0G2P4</accession>
<organism evidence="2 3">
    <name type="scientific">Conoideocrella luteorostrata</name>
    <dbReference type="NCBI Taxonomy" id="1105319"/>
    <lineage>
        <taxon>Eukaryota</taxon>
        <taxon>Fungi</taxon>
        <taxon>Dikarya</taxon>
        <taxon>Ascomycota</taxon>
        <taxon>Pezizomycotina</taxon>
        <taxon>Sordariomycetes</taxon>
        <taxon>Hypocreomycetidae</taxon>
        <taxon>Hypocreales</taxon>
        <taxon>Clavicipitaceae</taxon>
        <taxon>Conoideocrella</taxon>
    </lineage>
</organism>
<keyword evidence="3" id="KW-1185">Reference proteome</keyword>
<feature type="compositionally biased region" description="Low complexity" evidence="1">
    <location>
        <begin position="69"/>
        <end position="81"/>
    </location>
</feature>
<evidence type="ECO:0000313" key="2">
    <source>
        <dbReference type="EMBL" id="KAK2616837.1"/>
    </source>
</evidence>
<feature type="region of interest" description="Disordered" evidence="1">
    <location>
        <begin position="252"/>
        <end position="278"/>
    </location>
</feature>